<dbReference type="Gene3D" id="2.70.170.10">
    <property type="entry name" value="Neurotransmitter-gated ion-channel ligand-binding domain"/>
    <property type="match status" value="1"/>
</dbReference>
<reference evidence="1" key="1">
    <citation type="submission" date="2020-04" db="EMBL/GenBank/DDBJ databases">
        <authorList>
            <person name="Alioto T."/>
            <person name="Alioto T."/>
            <person name="Gomez Garrido J."/>
        </authorList>
    </citation>
    <scope>NUCLEOTIDE SEQUENCE</scope>
    <source>
        <strain evidence="1">A484AB</strain>
    </source>
</reference>
<gene>
    <name evidence="1" type="ORF">PACLA_8A088660</name>
</gene>
<dbReference type="EMBL" id="CACRXK020003367">
    <property type="protein sequence ID" value="CAB3998480.1"/>
    <property type="molecule type" value="Genomic_DNA"/>
</dbReference>
<organism evidence="1 2">
    <name type="scientific">Paramuricea clavata</name>
    <name type="common">Red gorgonian</name>
    <name type="synonym">Violescent sea-whip</name>
    <dbReference type="NCBI Taxonomy" id="317549"/>
    <lineage>
        <taxon>Eukaryota</taxon>
        <taxon>Metazoa</taxon>
        <taxon>Cnidaria</taxon>
        <taxon>Anthozoa</taxon>
        <taxon>Octocorallia</taxon>
        <taxon>Malacalcyonacea</taxon>
        <taxon>Plexauridae</taxon>
        <taxon>Paramuricea</taxon>
    </lineage>
</organism>
<protein>
    <submittedName>
        <fullName evidence="1">---NA</fullName>
    </submittedName>
</protein>
<dbReference type="GO" id="GO:0005230">
    <property type="term" value="F:extracellular ligand-gated monoatomic ion channel activity"/>
    <property type="evidence" value="ECO:0007669"/>
    <property type="project" value="InterPro"/>
</dbReference>
<accession>A0A6S7HTC7</accession>
<dbReference type="Proteomes" id="UP001152795">
    <property type="component" value="Unassembled WGS sequence"/>
</dbReference>
<feature type="non-terminal residue" evidence="1">
    <location>
        <position position="66"/>
    </location>
</feature>
<sequence>MSGNCDERGQYEEHDHYWIAKNITDLMSHLQGYDRRIRPFFEKRVPMTVQVNTYITALGSFDELDM</sequence>
<dbReference type="GO" id="GO:0016020">
    <property type="term" value="C:membrane"/>
    <property type="evidence" value="ECO:0007669"/>
    <property type="project" value="InterPro"/>
</dbReference>
<name>A0A6S7HTC7_PARCT</name>
<dbReference type="InterPro" id="IPR036734">
    <property type="entry name" value="Neur_chan_lig-bd_sf"/>
</dbReference>
<evidence type="ECO:0000313" key="2">
    <source>
        <dbReference type="Proteomes" id="UP001152795"/>
    </source>
</evidence>
<dbReference type="AlphaFoldDB" id="A0A6S7HTC7"/>
<evidence type="ECO:0000313" key="1">
    <source>
        <dbReference type="EMBL" id="CAB3998480.1"/>
    </source>
</evidence>
<proteinExistence type="predicted"/>
<comment type="caution">
    <text evidence="1">The sequence shown here is derived from an EMBL/GenBank/DDBJ whole genome shotgun (WGS) entry which is preliminary data.</text>
</comment>
<keyword evidence="2" id="KW-1185">Reference proteome</keyword>
<dbReference type="SUPFAM" id="SSF63712">
    <property type="entry name" value="Nicotinic receptor ligand binding domain-like"/>
    <property type="match status" value="1"/>
</dbReference>